<dbReference type="EMBL" id="KM406416">
    <property type="protein sequence ID" value="AIW55114.1"/>
    <property type="molecule type" value="Genomic_DNA"/>
</dbReference>
<keyword evidence="1" id="KW-0614">Plasmid</keyword>
<gene>
    <name evidence="1" type="ORF">B7017_p0061</name>
</gene>
<evidence type="ECO:0000313" key="1">
    <source>
        <dbReference type="EMBL" id="AIW55114.1"/>
    </source>
</evidence>
<dbReference type="AlphaFoldDB" id="A0A0A0UWE4"/>
<protein>
    <submittedName>
        <fullName evidence="1">Uncharacterized protein</fullName>
    </submittedName>
</protein>
<accession>A0A0A0UWE4</accession>
<sequence length="399" mass="44550">MLDLSIAPNPDDSELWKMGSDADWIRGSIVATDEHPGVLAQRHQWLVANRLFAESMIRANGELVTSIIGALLSWRVCTIDQLRAGLSVKGAPEFHRDEPNLYGALCRLGAIDIGFSPYERFSGMEVNQAWVSLSSDKKLIRKTLALYNSATWLRRMLADKQLIGMRRHVRHNTYAAHVGLSLAENKNIRIIGGDGWGAFRLIDPQAVGEAGLPHNCSTDLVALTSDSVLTGIEVQVHTNNMSQKISNWSKLLAYSPMSRRGLMCIWLLIKDTSQGRYPALTNIIETASHASEMLVGNPTVASRMGFALWEEWFTPDGKPTEQLGAYTDMLGNKQNMFAPYWKQFTPSTRPISAIRDWGWSVMTEAIKRNWGWDVNAWEKPEAYRGGFYGYIGGDSSELA</sequence>
<dbReference type="RefSeq" id="WP_241487321.1">
    <property type="nucleotide sequence ID" value="NZ_JASPDM010000022.1"/>
</dbReference>
<name>A0A0A0UWE4_BIFBR</name>
<reference evidence="1" key="1">
    <citation type="journal article" date="2015" name="Appl. Environ. Microbiol.">
        <title>Discovery of a conjugative megaplasmid in Bifidobacterium breve.</title>
        <authorList>
            <person name="Bottacini F."/>
            <person name="O'Connell Motherway M."/>
            <person name="Casey E."/>
            <person name="McDonnell B."/>
            <person name="Mahony J."/>
            <person name="Ventura M."/>
            <person name="van Sinderen D."/>
        </authorList>
    </citation>
    <scope>NUCLEOTIDE SEQUENCE</scope>
    <source>
        <strain evidence="1">JCM 7017</strain>
        <plasmid evidence="1">megaplasmid pMP7017</plasmid>
    </source>
</reference>
<geneLocation type="plasmid" evidence="1">
    <name>megaplasmid pMP7017</name>
</geneLocation>
<proteinExistence type="predicted"/>
<organism evidence="1">
    <name type="scientific">Bifidobacterium breve</name>
    <dbReference type="NCBI Taxonomy" id="1685"/>
    <lineage>
        <taxon>Bacteria</taxon>
        <taxon>Bacillati</taxon>
        <taxon>Actinomycetota</taxon>
        <taxon>Actinomycetes</taxon>
        <taxon>Bifidobacteriales</taxon>
        <taxon>Bifidobacteriaceae</taxon>
        <taxon>Bifidobacterium</taxon>
    </lineage>
</organism>